<sequence length="246" mass="27511">MAARTDRVRAPGTIENSLIQLAAAFRMGGVTPAFGTIPVTELVRTPQYRADIETLAAMFRYAMTPKKKRDNLLRFLRAAVATWARPDAVHDIDTRRERRQWHPTSHVLALNPDGRRQTRKYRATVPVPRQFVPHLQAAKGPYIPVSSVKSAWEAMEIDLKLPRSGESGMKLIRRSVSHIARKRLGEEHWVQGKMMLGHHKASTSDFYALPDPANLGRALAVTEAIIDDIEKAAPGAFRLVVLRAVA</sequence>
<gene>
    <name evidence="1" type="ORF">D3Y57_09775</name>
</gene>
<proteinExistence type="predicted"/>
<name>A0A494T9W5_SPHPE</name>
<dbReference type="AlphaFoldDB" id="A0A494T9W5"/>
<dbReference type="EMBL" id="CP032829">
    <property type="protein sequence ID" value="AYJ86199.1"/>
    <property type="molecule type" value="Genomic_DNA"/>
</dbReference>
<reference evidence="1 2" key="1">
    <citation type="submission" date="2018-09" db="EMBL/GenBank/DDBJ databases">
        <title>Sphingomonas peninsula sp. nov., isolated from fildes peninsula, Antarctic soil.</title>
        <authorList>
            <person name="Yingchao G."/>
        </authorList>
    </citation>
    <scope>NUCLEOTIDE SEQUENCE [LARGE SCALE GENOMIC DNA]</scope>
    <source>
        <strain evidence="1 2">YZ-8</strain>
    </source>
</reference>
<evidence type="ECO:0008006" key="3">
    <source>
        <dbReference type="Google" id="ProtNLM"/>
    </source>
</evidence>
<dbReference type="RefSeq" id="WP_121152824.1">
    <property type="nucleotide sequence ID" value="NZ_CP032829.1"/>
</dbReference>
<dbReference type="OrthoDB" id="9808346at2"/>
<evidence type="ECO:0000313" key="2">
    <source>
        <dbReference type="Proteomes" id="UP000276254"/>
    </source>
</evidence>
<accession>A0A494T9W5</accession>
<organism evidence="1 2">
    <name type="scientific">Sphingomonas paeninsulae</name>
    <dbReference type="NCBI Taxonomy" id="2319844"/>
    <lineage>
        <taxon>Bacteria</taxon>
        <taxon>Pseudomonadati</taxon>
        <taxon>Pseudomonadota</taxon>
        <taxon>Alphaproteobacteria</taxon>
        <taxon>Sphingomonadales</taxon>
        <taxon>Sphingomonadaceae</taxon>
        <taxon>Sphingomonas</taxon>
    </lineage>
</organism>
<dbReference type="KEGG" id="spha:D3Y57_09775"/>
<protein>
    <recommendedName>
        <fullName evidence="3">Phage integrase family protein</fullName>
    </recommendedName>
</protein>
<dbReference type="Proteomes" id="UP000276254">
    <property type="component" value="Chromosome"/>
</dbReference>
<keyword evidence="2" id="KW-1185">Reference proteome</keyword>
<evidence type="ECO:0000313" key="1">
    <source>
        <dbReference type="EMBL" id="AYJ86199.1"/>
    </source>
</evidence>